<feature type="coiled-coil region" evidence="1">
    <location>
        <begin position="446"/>
        <end position="480"/>
    </location>
</feature>
<feature type="coiled-coil region" evidence="1">
    <location>
        <begin position="198"/>
        <end position="225"/>
    </location>
</feature>
<gene>
    <name evidence="3" type="ORF">Nican01_00059</name>
</gene>
<evidence type="ECO:0000313" key="3">
    <source>
        <dbReference type="EMBL" id="XAI70072.1"/>
    </source>
</evidence>
<dbReference type="Pfam" id="PF13476">
    <property type="entry name" value="AAA_23"/>
    <property type="match status" value="1"/>
</dbReference>
<feature type="domain" description="Rad50/SbcC-type AAA" evidence="2">
    <location>
        <begin position="7"/>
        <end position="218"/>
    </location>
</feature>
<proteinExistence type="predicted"/>
<dbReference type="GO" id="GO:0016887">
    <property type="term" value="F:ATP hydrolysis activity"/>
    <property type="evidence" value="ECO:0007669"/>
    <property type="project" value="InterPro"/>
</dbReference>
<dbReference type="PANTHER" id="PTHR32114:SF2">
    <property type="entry name" value="ABC TRANSPORTER ABCH.3"/>
    <property type="match status" value="1"/>
</dbReference>
<name>A0AAU6W0C3_9CAUD</name>
<dbReference type="PANTHER" id="PTHR32114">
    <property type="entry name" value="ABC TRANSPORTER ABCH.3"/>
    <property type="match status" value="1"/>
</dbReference>
<evidence type="ECO:0000259" key="2">
    <source>
        <dbReference type="Pfam" id="PF13476"/>
    </source>
</evidence>
<keyword evidence="1" id="KW-0175">Coiled coil</keyword>
<dbReference type="EMBL" id="PP179318">
    <property type="protein sequence ID" value="XAI70072.1"/>
    <property type="molecule type" value="Genomic_DNA"/>
</dbReference>
<protein>
    <submittedName>
        <fullName evidence="3">Chromosome segregation protein</fullName>
    </submittedName>
</protein>
<dbReference type="GO" id="GO:0006302">
    <property type="term" value="P:double-strand break repair"/>
    <property type="evidence" value="ECO:0007669"/>
    <property type="project" value="InterPro"/>
</dbReference>
<evidence type="ECO:0000256" key="1">
    <source>
        <dbReference type="SAM" id="Coils"/>
    </source>
</evidence>
<organism evidence="3">
    <name type="scientific">Pseudomonas phage Nican01</name>
    <dbReference type="NCBI Taxonomy" id="3138540"/>
    <lineage>
        <taxon>Viruses</taxon>
        <taxon>Duplodnaviria</taxon>
        <taxon>Heunggongvirae</taxon>
        <taxon>Uroviricota</taxon>
        <taxon>Caudoviricetes</taxon>
        <taxon>Nickievirus</taxon>
    </lineage>
</organism>
<dbReference type="Gene3D" id="3.40.50.300">
    <property type="entry name" value="P-loop containing nucleotide triphosphate hydrolases"/>
    <property type="match status" value="2"/>
</dbReference>
<dbReference type="InterPro" id="IPR038729">
    <property type="entry name" value="Rad50/SbcC_AAA"/>
</dbReference>
<sequence length="647" mass="69721">MKILKAVINNFAAIGHITVELNDKGLVLIQGDNKDDTSQDSNGSGKSTLPDALCWAFYGETAKGQSGDKLVNRTAKKDCSVEIDVVDEDTDDVYRISRHRKHKTYKNMLRLELLQGSSWKDLTGGTDKLTQALVEKVIGCNYEVFKSAIYAGQEAMPDLPGMTDKQLKVLIEESAGIAQLQAASDIANRHVKDRKLIVQDHQAKIDKLQSNVELLDNNIATLGVRSTDWETSQLVHIGTAEANVTALEASFDDSLGDKITKKKAQLTKQASDIRDKIAGSDAERVEERRLADVAGDAGMAEAQALSKAKSTVQLLADAQHRLDHIGETVGTDCKSCGHTIEPGDVAASTSSASAAVLTATDAKQKAAAAANKASADKAAAQSALSAYRASMTDVSALTAELQTLSENSGKLDAALTGWNRQKTGLEAAKAAVQTERDKKNPYTQQIVDARDQIEAIQEKIEQVEEKRVEAAKDLFVAEEAFRVYNPAGVRAHILDTVTPHLNARTSHYLSTLTDGNVAAIWSTVSKTAKGELREKFVIDVESKTGGESFKDLSGGEKRKVRLACAMALQDLVASRANKPIKLFIADEIDTALDAAGLERLMAILDAKSRDKGTVLVVSHSDLRDFIRNSVTVVKQGGKATLEANTIL</sequence>
<reference evidence="3" key="1">
    <citation type="journal article" date="2024" name="J. Gen. Virol.">
        <title>Novel phages of Pseudomonas syringae unveil numerous potential auxiliary metabolic genes.</title>
        <authorList>
            <person name="Feltin C."/>
            <person name="Garneau J.R."/>
            <person name="Morris C.E."/>
            <person name="Berard A."/>
            <person name="Torres-Barcelo C."/>
        </authorList>
    </citation>
    <scope>NUCLEOTIDE SEQUENCE</scope>
</reference>
<dbReference type="SUPFAM" id="SSF52540">
    <property type="entry name" value="P-loop containing nucleoside triphosphate hydrolases"/>
    <property type="match status" value="1"/>
</dbReference>
<dbReference type="InterPro" id="IPR027417">
    <property type="entry name" value="P-loop_NTPase"/>
</dbReference>
<accession>A0AAU6W0C3</accession>